<keyword evidence="2" id="KW-1185">Reference proteome</keyword>
<name>A0A168D5Z3_9HYPO</name>
<organism evidence="1 2">
    <name type="scientific">Moelleriella libera RCEF 2490</name>
    <dbReference type="NCBI Taxonomy" id="1081109"/>
    <lineage>
        <taxon>Eukaryota</taxon>
        <taxon>Fungi</taxon>
        <taxon>Dikarya</taxon>
        <taxon>Ascomycota</taxon>
        <taxon>Pezizomycotina</taxon>
        <taxon>Sordariomycetes</taxon>
        <taxon>Hypocreomycetidae</taxon>
        <taxon>Hypocreales</taxon>
        <taxon>Clavicipitaceae</taxon>
        <taxon>Moelleriella</taxon>
    </lineage>
</organism>
<proteinExistence type="predicted"/>
<dbReference type="EMBL" id="AZGY01000006">
    <property type="protein sequence ID" value="KZZ97394.1"/>
    <property type="molecule type" value="Genomic_DNA"/>
</dbReference>
<evidence type="ECO:0000313" key="2">
    <source>
        <dbReference type="Proteomes" id="UP000078544"/>
    </source>
</evidence>
<dbReference type="AlphaFoldDB" id="A0A168D5Z3"/>
<comment type="caution">
    <text evidence="1">The sequence shown here is derived from an EMBL/GenBank/DDBJ whole genome shotgun (WGS) entry which is preliminary data.</text>
</comment>
<accession>A0A168D5Z3</accession>
<gene>
    <name evidence="1" type="ORF">AAL_03358</name>
</gene>
<reference evidence="1 2" key="1">
    <citation type="journal article" date="2016" name="Genome Biol. Evol.">
        <title>Divergent and convergent evolution of fungal pathogenicity.</title>
        <authorList>
            <person name="Shang Y."/>
            <person name="Xiao G."/>
            <person name="Zheng P."/>
            <person name="Cen K."/>
            <person name="Zhan S."/>
            <person name="Wang C."/>
        </authorList>
    </citation>
    <scope>NUCLEOTIDE SEQUENCE [LARGE SCALE GENOMIC DNA]</scope>
    <source>
        <strain evidence="1 2">RCEF 2490</strain>
    </source>
</reference>
<sequence length="67" mass="7565">MFGVTGTGLAAFKTWRNEGKRPRYSLDQWDRVCPPPFLLVHGSIADPLSSKVGQNIRSRPRPAKRQD</sequence>
<dbReference type="Pfam" id="PF15879">
    <property type="entry name" value="MWFE"/>
    <property type="match status" value="1"/>
</dbReference>
<dbReference type="STRING" id="1081109.A0A168D5Z3"/>
<dbReference type="InterPro" id="IPR017384">
    <property type="entry name" value="NADH_Ub_cplx-1_asu_su-1"/>
</dbReference>
<dbReference type="OrthoDB" id="1920692at2759"/>
<dbReference type="Proteomes" id="UP000078544">
    <property type="component" value="Unassembled WGS sequence"/>
</dbReference>
<evidence type="ECO:0000313" key="1">
    <source>
        <dbReference type="EMBL" id="KZZ97394.1"/>
    </source>
</evidence>
<protein>
    <submittedName>
        <fullName evidence="1">Uncharacterized protein</fullName>
    </submittedName>
</protein>